<dbReference type="Pfam" id="PF03476">
    <property type="entry name" value="MOSC_N"/>
    <property type="match status" value="1"/>
</dbReference>
<evidence type="ECO:0000259" key="1">
    <source>
        <dbReference type="PROSITE" id="PS51340"/>
    </source>
</evidence>
<dbReference type="GO" id="GO:0043545">
    <property type="term" value="P:molybdopterin cofactor metabolic process"/>
    <property type="evidence" value="ECO:0007669"/>
    <property type="project" value="TreeGrafter"/>
</dbReference>
<dbReference type="GO" id="GO:0008265">
    <property type="term" value="F:molybdenum cofactor sulfurtransferase activity"/>
    <property type="evidence" value="ECO:0007669"/>
    <property type="project" value="TreeGrafter"/>
</dbReference>
<reference evidence="2 3" key="1">
    <citation type="journal article" date="2019" name="Commun. Biol.">
        <title>The bagworm genome reveals a unique fibroin gene that provides high tensile strength.</title>
        <authorList>
            <person name="Kono N."/>
            <person name="Nakamura H."/>
            <person name="Ohtoshi R."/>
            <person name="Tomita M."/>
            <person name="Numata K."/>
            <person name="Arakawa K."/>
        </authorList>
    </citation>
    <scope>NUCLEOTIDE SEQUENCE [LARGE SCALE GENOMIC DNA]</scope>
</reference>
<feature type="domain" description="MOSC" evidence="1">
    <location>
        <begin position="257"/>
        <end position="346"/>
    </location>
</feature>
<dbReference type="AlphaFoldDB" id="A0A4C1TRZ9"/>
<evidence type="ECO:0000313" key="2">
    <source>
        <dbReference type="EMBL" id="GBP16757.1"/>
    </source>
</evidence>
<dbReference type="InterPro" id="IPR005303">
    <property type="entry name" value="MOCOS_middle"/>
</dbReference>
<dbReference type="PANTHER" id="PTHR14237">
    <property type="entry name" value="MOLYBDOPTERIN COFACTOR SULFURASE MOSC"/>
    <property type="match status" value="1"/>
</dbReference>
<comment type="caution">
    <text evidence="2">The sequence shown here is derived from an EMBL/GenBank/DDBJ whole genome shotgun (WGS) entry which is preliminary data.</text>
</comment>
<evidence type="ECO:0000313" key="3">
    <source>
        <dbReference type="Proteomes" id="UP000299102"/>
    </source>
</evidence>
<dbReference type="InterPro" id="IPR005302">
    <property type="entry name" value="MoCF_Sase_C"/>
</dbReference>
<dbReference type="EMBL" id="BGZK01006114">
    <property type="protein sequence ID" value="GBP16757.1"/>
    <property type="molecule type" value="Genomic_DNA"/>
</dbReference>
<dbReference type="SUPFAM" id="SSF141673">
    <property type="entry name" value="MOSC N-terminal domain-like"/>
    <property type="match status" value="1"/>
</dbReference>
<dbReference type="PANTHER" id="PTHR14237:SF80">
    <property type="entry name" value="MOLYBDENUM COFACTOR SULFURASE"/>
    <property type="match status" value="1"/>
</dbReference>
<accession>A0A4C1TRZ9</accession>
<dbReference type="GO" id="GO:0030170">
    <property type="term" value="F:pyridoxal phosphate binding"/>
    <property type="evidence" value="ECO:0007669"/>
    <property type="project" value="InterPro"/>
</dbReference>
<proteinExistence type="predicted"/>
<dbReference type="STRING" id="151549.A0A4C1TRZ9"/>
<dbReference type="GO" id="GO:0030151">
    <property type="term" value="F:molybdenum ion binding"/>
    <property type="evidence" value="ECO:0007669"/>
    <property type="project" value="InterPro"/>
</dbReference>
<name>A0A4C1TRZ9_EUMVA</name>
<dbReference type="PROSITE" id="PS51340">
    <property type="entry name" value="MOSC"/>
    <property type="match status" value="1"/>
</dbReference>
<dbReference type="InterPro" id="IPR015421">
    <property type="entry name" value="PyrdxlP-dep_Trfase_major"/>
</dbReference>
<dbReference type="OrthoDB" id="420046at2759"/>
<sequence length="346" mass="39257">MNIEWELSEDEIKCFSKEFKRLGDPLEYSVVFTSNATAAIKIVGECFDFGTVEKGSFYYCQENHTSVLGMRELVKTPYKFVLTQPELLENLNKTHSQERLAGHRLQRLDIAKLPKALIHIPERLRPKLKEICIYPVKSCGAFKIVDSWPLTSTGLLYDRGWMIVDAYGMALTQKHQSRLCLIRPIINRHKGTMELTFSGMKSVKISLEMASEETSVTNSSVCRSKVCDDLVSGYDCGDEVANWLCDCLETSGLRLIKQCAERRSLNGSAKEISLSNQAQFLLINRSSVMWLTKKINSEKESLDHTVDRFRANLVIETPTALEEMNFKSLTIGDTEFKVDGFVRAVK</sequence>
<gene>
    <name evidence="2" type="primary">mal</name>
    <name evidence="2" type="ORF">EVAR_72920_1</name>
</gene>
<dbReference type="Gene3D" id="3.40.640.10">
    <property type="entry name" value="Type I PLP-dependent aspartate aminotransferase-like (Major domain)"/>
    <property type="match status" value="1"/>
</dbReference>
<organism evidence="2 3">
    <name type="scientific">Eumeta variegata</name>
    <name type="common">Bagworm moth</name>
    <name type="synonym">Eumeta japonica</name>
    <dbReference type="NCBI Taxonomy" id="151549"/>
    <lineage>
        <taxon>Eukaryota</taxon>
        <taxon>Metazoa</taxon>
        <taxon>Ecdysozoa</taxon>
        <taxon>Arthropoda</taxon>
        <taxon>Hexapoda</taxon>
        <taxon>Insecta</taxon>
        <taxon>Pterygota</taxon>
        <taxon>Neoptera</taxon>
        <taxon>Endopterygota</taxon>
        <taxon>Lepidoptera</taxon>
        <taxon>Glossata</taxon>
        <taxon>Ditrysia</taxon>
        <taxon>Tineoidea</taxon>
        <taxon>Psychidae</taxon>
        <taxon>Oiketicinae</taxon>
        <taxon>Eumeta</taxon>
    </lineage>
</organism>
<protein>
    <submittedName>
        <fullName evidence="2">Molybdenum cofactor sulfurase</fullName>
    </submittedName>
</protein>
<dbReference type="Proteomes" id="UP000299102">
    <property type="component" value="Unassembled WGS sequence"/>
</dbReference>
<keyword evidence="3" id="KW-1185">Reference proteome</keyword>
<dbReference type="Pfam" id="PF03473">
    <property type="entry name" value="MOSC"/>
    <property type="match status" value="1"/>
</dbReference>